<protein>
    <submittedName>
        <fullName evidence="1">Uncharacterized protein</fullName>
    </submittedName>
</protein>
<sequence length="53" mass="6174">PLREHTRSVLCRSHARINRVGWRQALHELPENIWQHENCPNLLAASGIYTSNK</sequence>
<dbReference type="EMBL" id="JAXCGZ010010172">
    <property type="protein sequence ID" value="KAK7075761.1"/>
    <property type="molecule type" value="Genomic_DNA"/>
</dbReference>
<dbReference type="AlphaFoldDB" id="A0AAN8X3Y6"/>
<keyword evidence="2" id="KW-1185">Reference proteome</keyword>
<feature type="non-terminal residue" evidence="1">
    <location>
        <position position="1"/>
    </location>
</feature>
<dbReference type="Proteomes" id="UP001381693">
    <property type="component" value="Unassembled WGS sequence"/>
</dbReference>
<comment type="caution">
    <text evidence="1">The sequence shown here is derived from an EMBL/GenBank/DDBJ whole genome shotgun (WGS) entry which is preliminary data.</text>
</comment>
<name>A0AAN8X3Y6_HALRR</name>
<evidence type="ECO:0000313" key="1">
    <source>
        <dbReference type="EMBL" id="KAK7075761.1"/>
    </source>
</evidence>
<evidence type="ECO:0000313" key="2">
    <source>
        <dbReference type="Proteomes" id="UP001381693"/>
    </source>
</evidence>
<accession>A0AAN8X3Y6</accession>
<gene>
    <name evidence="1" type="ORF">SK128_015817</name>
</gene>
<feature type="non-terminal residue" evidence="1">
    <location>
        <position position="53"/>
    </location>
</feature>
<proteinExistence type="predicted"/>
<organism evidence="1 2">
    <name type="scientific">Halocaridina rubra</name>
    <name type="common">Hawaiian red shrimp</name>
    <dbReference type="NCBI Taxonomy" id="373956"/>
    <lineage>
        <taxon>Eukaryota</taxon>
        <taxon>Metazoa</taxon>
        <taxon>Ecdysozoa</taxon>
        <taxon>Arthropoda</taxon>
        <taxon>Crustacea</taxon>
        <taxon>Multicrustacea</taxon>
        <taxon>Malacostraca</taxon>
        <taxon>Eumalacostraca</taxon>
        <taxon>Eucarida</taxon>
        <taxon>Decapoda</taxon>
        <taxon>Pleocyemata</taxon>
        <taxon>Caridea</taxon>
        <taxon>Atyoidea</taxon>
        <taxon>Atyidae</taxon>
        <taxon>Halocaridina</taxon>
    </lineage>
</organism>
<reference evidence="1 2" key="1">
    <citation type="submission" date="2023-11" db="EMBL/GenBank/DDBJ databases">
        <title>Halocaridina rubra genome assembly.</title>
        <authorList>
            <person name="Smith C."/>
        </authorList>
    </citation>
    <scope>NUCLEOTIDE SEQUENCE [LARGE SCALE GENOMIC DNA]</scope>
    <source>
        <strain evidence="1">EP-1</strain>
        <tissue evidence="1">Whole</tissue>
    </source>
</reference>